<organism evidence="2">
    <name type="scientific">bioreactor metagenome</name>
    <dbReference type="NCBI Taxonomy" id="1076179"/>
    <lineage>
        <taxon>unclassified sequences</taxon>
        <taxon>metagenomes</taxon>
        <taxon>ecological metagenomes</taxon>
    </lineage>
</organism>
<keyword evidence="1" id="KW-0812">Transmembrane</keyword>
<dbReference type="EMBL" id="VSSQ01019660">
    <property type="protein sequence ID" value="MPM63893.1"/>
    <property type="molecule type" value="Genomic_DNA"/>
</dbReference>
<comment type="caution">
    <text evidence="2">The sequence shown here is derived from an EMBL/GenBank/DDBJ whole genome shotgun (WGS) entry which is preliminary data.</text>
</comment>
<sequence>MIEYPAYETGAVKGGGRTAAAPNVGIAEVFLRFRDDSGKLFVLQRLRRNVIIRVFLFRGSVGIGRRGKQIRPVSQGGHVHRVHADFFLAHDEHGQMGQVFVVQLHVADVIVVRDFISVGMGVALRVRPGVRFRAVAYLNLHVLRQLVLLFKQHGERVLYRIQRPFAAVPSGQEGDQYIGVMANFINVIAVFIITGVQRFIVLHLVLEVRFHCGIRGLRAQHGLIRGGIGGNNDAGQPTLQ</sequence>
<proteinExistence type="predicted"/>
<name>A0A645BKY8_9ZZZZ</name>
<protein>
    <submittedName>
        <fullName evidence="2">Uncharacterized protein</fullName>
    </submittedName>
</protein>
<dbReference type="AlphaFoldDB" id="A0A645BKY8"/>
<evidence type="ECO:0000256" key="1">
    <source>
        <dbReference type="SAM" id="Phobius"/>
    </source>
</evidence>
<reference evidence="2" key="1">
    <citation type="submission" date="2019-08" db="EMBL/GenBank/DDBJ databases">
        <authorList>
            <person name="Kucharzyk K."/>
            <person name="Murdoch R.W."/>
            <person name="Higgins S."/>
            <person name="Loffler F."/>
        </authorList>
    </citation>
    <scope>NUCLEOTIDE SEQUENCE</scope>
</reference>
<gene>
    <name evidence="2" type="ORF">SDC9_110777</name>
</gene>
<keyword evidence="1" id="KW-1133">Transmembrane helix</keyword>
<keyword evidence="1" id="KW-0472">Membrane</keyword>
<feature type="transmembrane region" description="Helical" evidence="1">
    <location>
        <begin position="184"/>
        <end position="206"/>
    </location>
</feature>
<accession>A0A645BKY8</accession>
<evidence type="ECO:0000313" key="2">
    <source>
        <dbReference type="EMBL" id="MPM63893.1"/>
    </source>
</evidence>